<accession>A0A845F1V3</accession>
<evidence type="ECO:0000313" key="2">
    <source>
        <dbReference type="Proteomes" id="UP000447833"/>
    </source>
</evidence>
<comment type="caution">
    <text evidence="1">The sequence shown here is derived from an EMBL/GenBank/DDBJ whole genome shotgun (WGS) entry which is preliminary data.</text>
</comment>
<evidence type="ECO:0000313" key="1">
    <source>
        <dbReference type="EMBL" id="MYL64676.1"/>
    </source>
</evidence>
<dbReference type="RefSeq" id="WP_160920089.1">
    <property type="nucleotide sequence ID" value="NZ_WMEY01000004.1"/>
</dbReference>
<reference evidence="1 2" key="1">
    <citation type="submission" date="2019-11" db="EMBL/GenBank/DDBJ databases">
        <title>Genome sequences of 17 halophilic strains isolated from different environments.</title>
        <authorList>
            <person name="Furrow R.E."/>
        </authorList>
    </citation>
    <scope>NUCLEOTIDE SEQUENCE [LARGE SCALE GENOMIC DNA]</scope>
    <source>
        <strain evidence="1 2">22506_14_FS</strain>
    </source>
</reference>
<protein>
    <submittedName>
        <fullName evidence="1">Spore gernimation protein GerPD</fullName>
    </submittedName>
</protein>
<sequence>MNYTVINRGLSVGHVDITAVASSSVFLVGDTESIVCSSIFDTPPESLIISSNFVPLSTS</sequence>
<dbReference type="AlphaFoldDB" id="A0A845F1V3"/>
<gene>
    <name evidence="1" type="ORF">GLW07_15060</name>
</gene>
<dbReference type="EMBL" id="WMEY01000004">
    <property type="protein sequence ID" value="MYL64676.1"/>
    <property type="molecule type" value="Genomic_DNA"/>
</dbReference>
<proteinExistence type="predicted"/>
<dbReference type="Proteomes" id="UP000447833">
    <property type="component" value="Unassembled WGS sequence"/>
</dbReference>
<organism evidence="1 2">
    <name type="scientific">Guptibacillus hwajinpoensis</name>
    <dbReference type="NCBI Taxonomy" id="208199"/>
    <lineage>
        <taxon>Bacteria</taxon>
        <taxon>Bacillati</taxon>
        <taxon>Bacillota</taxon>
        <taxon>Bacilli</taxon>
        <taxon>Bacillales</taxon>
        <taxon>Guptibacillaceae</taxon>
        <taxon>Guptibacillus</taxon>
    </lineage>
</organism>
<name>A0A845F1V3_9BACL</name>